<evidence type="ECO:0000256" key="6">
    <source>
        <dbReference type="SAM" id="MobiDB-lite"/>
    </source>
</evidence>
<comment type="subcellular location">
    <subcellularLocation>
        <location evidence="1">Nucleus</location>
    </subcellularLocation>
</comment>
<dbReference type="Pfam" id="PF05699">
    <property type="entry name" value="Dimer_Tnp_hAT"/>
    <property type="match status" value="1"/>
</dbReference>
<feature type="compositionally biased region" description="Basic and acidic residues" evidence="6">
    <location>
        <begin position="377"/>
        <end position="387"/>
    </location>
</feature>
<organism evidence="8 9">
    <name type="scientific">Phytophthora citrophthora</name>
    <dbReference type="NCBI Taxonomy" id="4793"/>
    <lineage>
        <taxon>Eukaryota</taxon>
        <taxon>Sar</taxon>
        <taxon>Stramenopiles</taxon>
        <taxon>Oomycota</taxon>
        <taxon>Peronosporomycetes</taxon>
        <taxon>Peronosporales</taxon>
        <taxon>Peronosporaceae</taxon>
        <taxon>Phytophthora</taxon>
    </lineage>
</organism>
<evidence type="ECO:0000256" key="3">
    <source>
        <dbReference type="ARBA" id="ARBA00022771"/>
    </source>
</evidence>
<keyword evidence="4" id="KW-0862">Zinc</keyword>
<dbReference type="PANTHER" id="PTHR46481">
    <property type="entry name" value="ZINC FINGER BED DOMAIN-CONTAINING PROTEIN 4"/>
    <property type="match status" value="1"/>
</dbReference>
<comment type="caution">
    <text evidence="8">The sequence shown here is derived from an EMBL/GenBank/DDBJ whole genome shotgun (WGS) entry which is preliminary data.</text>
</comment>
<feature type="region of interest" description="Disordered" evidence="6">
    <location>
        <begin position="377"/>
        <end position="397"/>
    </location>
</feature>
<dbReference type="GO" id="GO:0046983">
    <property type="term" value="F:protein dimerization activity"/>
    <property type="evidence" value="ECO:0007669"/>
    <property type="project" value="InterPro"/>
</dbReference>
<keyword evidence="3" id="KW-0863">Zinc-finger</keyword>
<evidence type="ECO:0000256" key="4">
    <source>
        <dbReference type="ARBA" id="ARBA00022833"/>
    </source>
</evidence>
<dbReference type="InterPro" id="IPR008906">
    <property type="entry name" value="HATC_C_dom"/>
</dbReference>
<dbReference type="EMBL" id="JASMQC010000008">
    <property type="protein sequence ID" value="KAK1943138.1"/>
    <property type="molecule type" value="Genomic_DNA"/>
</dbReference>
<protein>
    <submittedName>
        <fullName evidence="8">AC transposase</fullName>
    </submittedName>
</protein>
<dbReference type="GO" id="GO:0008270">
    <property type="term" value="F:zinc ion binding"/>
    <property type="evidence" value="ECO:0007669"/>
    <property type="project" value="UniProtKB-KW"/>
</dbReference>
<evidence type="ECO:0000256" key="2">
    <source>
        <dbReference type="ARBA" id="ARBA00022723"/>
    </source>
</evidence>
<name>A0AAD9GRY2_9STRA</name>
<keyword evidence="9" id="KW-1185">Reference proteome</keyword>
<gene>
    <name evidence="8" type="ORF">P3T76_005775</name>
</gene>
<feature type="domain" description="HAT C-terminal dimerisation" evidence="7">
    <location>
        <begin position="428"/>
        <end position="505"/>
    </location>
</feature>
<keyword evidence="5" id="KW-0539">Nucleus</keyword>
<dbReference type="PANTHER" id="PTHR46481:SF10">
    <property type="entry name" value="ZINC FINGER BED DOMAIN-CONTAINING PROTEIN 39"/>
    <property type="match status" value="1"/>
</dbReference>
<dbReference type="GO" id="GO:0005634">
    <property type="term" value="C:nucleus"/>
    <property type="evidence" value="ECO:0007669"/>
    <property type="project" value="UniProtKB-SubCell"/>
</dbReference>
<dbReference type="AlphaFoldDB" id="A0AAD9GRY2"/>
<proteinExistence type="predicted"/>
<evidence type="ECO:0000313" key="8">
    <source>
        <dbReference type="EMBL" id="KAK1943138.1"/>
    </source>
</evidence>
<dbReference type="Proteomes" id="UP001259832">
    <property type="component" value="Unassembled WGS sequence"/>
</dbReference>
<evidence type="ECO:0000313" key="9">
    <source>
        <dbReference type="Proteomes" id="UP001259832"/>
    </source>
</evidence>
<evidence type="ECO:0000259" key="7">
    <source>
        <dbReference type="Pfam" id="PF05699"/>
    </source>
</evidence>
<accession>A0AAD9GRY2</accession>
<sequence>MEKELVRKTLIRECIGCRTSMTTDMWTSAAKRGYMVVTLHWMSLDWIMRSVILGFKRVEYPHTGIRLADHFLDVIMEMDGELLKSVWAITTDNASNNGTMVDTINNRLPNQLRQQMEINIASSAAVETSAAINDTEPLVVFQVHCMAHVLQLAVKAGLQKCPFVDSSIGDVRDILKKIAESPSLLEGLKSVCEALQISFRIPELDCVTRWNSTWDMVSTAIKLRKPVEELQRRIRERHTGYTEFKIGPDSRLARELSTDTWDALSQFHRFLTPVKAATTMMSGKNYPTFGMAVVVFDMISKHATKVVRSATSQYTVAFATAFEAKLDAYKEAVKTREAKIAAVLDPRAKQLVQSGDADMEPFKRCVCDEYESKYRPTFEAQQHESRTPQRSPQEEQDAELYEALNDLIDDSYGIGAPTTFDGEPFSSELDRWLAHRDKPMHSKTKSREVCKWMRSVVGFPRIQLMARDFLAVMATSVPSEQAFSAAGSTVSVTRARLGDEAVQAVSEMQSFLKFNKATEKLLSDVNDSEGE</sequence>
<reference evidence="8" key="1">
    <citation type="submission" date="2023-08" db="EMBL/GenBank/DDBJ databases">
        <title>Reference Genome Resource for the Citrus Pathogen Phytophthora citrophthora.</title>
        <authorList>
            <person name="Moller H."/>
            <person name="Coetzee B."/>
            <person name="Rose L.J."/>
            <person name="Van Niekerk J.M."/>
        </authorList>
    </citation>
    <scope>NUCLEOTIDE SEQUENCE</scope>
    <source>
        <strain evidence="8">STE-U-9442</strain>
    </source>
</reference>
<dbReference type="InterPro" id="IPR012337">
    <property type="entry name" value="RNaseH-like_sf"/>
</dbReference>
<evidence type="ECO:0000256" key="5">
    <source>
        <dbReference type="ARBA" id="ARBA00023242"/>
    </source>
</evidence>
<evidence type="ECO:0000256" key="1">
    <source>
        <dbReference type="ARBA" id="ARBA00004123"/>
    </source>
</evidence>
<dbReference type="InterPro" id="IPR052035">
    <property type="entry name" value="ZnF_BED_domain_contain"/>
</dbReference>
<keyword evidence="2" id="KW-0479">Metal-binding</keyword>
<dbReference type="SUPFAM" id="SSF53098">
    <property type="entry name" value="Ribonuclease H-like"/>
    <property type="match status" value="1"/>
</dbReference>